<dbReference type="PANTHER" id="PTHR39420">
    <property type="match status" value="1"/>
</dbReference>
<evidence type="ECO:0000313" key="1">
    <source>
        <dbReference type="EMBL" id="RQN09665.1"/>
    </source>
</evidence>
<dbReference type="Proteomes" id="UP000275225">
    <property type="component" value="Unassembled WGS sequence"/>
</dbReference>
<keyword evidence="2" id="KW-1185">Reference proteome</keyword>
<protein>
    <submittedName>
        <fullName evidence="1">Coenzyme F420 biosynthesis-associated protein</fullName>
    </submittedName>
</protein>
<proteinExistence type="predicted"/>
<dbReference type="NCBIfam" id="TIGR03883">
    <property type="entry name" value="DUF2342_F420"/>
    <property type="match status" value="1"/>
</dbReference>
<dbReference type="NCBIfam" id="TIGR03624">
    <property type="entry name" value="putative hydrolase"/>
    <property type="match status" value="1"/>
</dbReference>
<dbReference type="InterPro" id="IPR042271">
    <property type="entry name" value="Zinicin_2_N"/>
</dbReference>
<accession>A0A3N6X6C0</accession>
<dbReference type="EMBL" id="RQJX01000002">
    <property type="protein sequence ID" value="RQN09665.1"/>
    <property type="molecule type" value="Genomic_DNA"/>
</dbReference>
<dbReference type="AlphaFoldDB" id="A0A3N6X6C0"/>
<dbReference type="OrthoDB" id="142939at2"/>
<organism evidence="1 2">
    <name type="scientific">Aeromicrobium camelliae</name>
    <dbReference type="NCBI Taxonomy" id="1538144"/>
    <lineage>
        <taxon>Bacteria</taxon>
        <taxon>Bacillati</taxon>
        <taxon>Actinomycetota</taxon>
        <taxon>Actinomycetes</taxon>
        <taxon>Propionibacteriales</taxon>
        <taxon>Nocardioidaceae</taxon>
        <taxon>Aeromicrobium</taxon>
    </lineage>
</organism>
<dbReference type="Gene3D" id="1.20.150.30">
    <property type="entry name" value="Zincin-like metallopeptidase, N-terminal domain"/>
    <property type="match status" value="1"/>
</dbReference>
<dbReference type="InterPro" id="IPR018766">
    <property type="entry name" value="Zinicin_2"/>
</dbReference>
<dbReference type="RefSeq" id="WP_124235520.1">
    <property type="nucleotide sequence ID" value="NZ_JBHUFI010000006.1"/>
</dbReference>
<gene>
    <name evidence="1" type="ORF">EHW97_02125</name>
</gene>
<sequence length="347" mass="37792">MIDWKFAQRTAERWGRPGPEVSGPEVAAVVAELRDAATRAVQPVAEYTGLTAQVSSPVLVVDRPRWVAANLETFRTVMDPVTDKLTAGRSHRPSPVTAGMSAKIAGAELGGLMAFLSSKVLGQFDPFWEEGSAGGRLLLVAPNILHVERELGVDPSDFRQWVCLHEETHRAQFTGVPWMRAHLRGLIDEFVDATDLSEGAVGTALGDALGEIVKIVRGQSDASLSDLFQNEQQTRVVDQMTGLMSLLEGHADVVMDVAGPDLIGSVSRIRRRFDQRRRGGSELSKIIRRLLGLEAKMSQYRDGAVFVRKVTSTVGEDGFAAVWAEPANLPSKAEIHDPDAWVARVHG</sequence>
<comment type="caution">
    <text evidence="1">The sequence shown here is derived from an EMBL/GenBank/DDBJ whole genome shotgun (WGS) entry which is preliminary data.</text>
</comment>
<dbReference type="SUPFAM" id="SSF55486">
    <property type="entry name" value="Metalloproteases ('zincins'), catalytic domain"/>
    <property type="match status" value="1"/>
</dbReference>
<reference evidence="1 2" key="1">
    <citation type="submission" date="2018-11" db="EMBL/GenBank/DDBJ databases">
        <authorList>
            <person name="Li F."/>
        </authorList>
    </citation>
    <scope>NUCLEOTIDE SEQUENCE [LARGE SCALE GENOMIC DNA]</scope>
    <source>
        <strain evidence="1 2">YS17T</strain>
    </source>
</reference>
<dbReference type="PANTHER" id="PTHR39420:SF1">
    <property type="entry name" value="HYDROLASE"/>
    <property type="match status" value="1"/>
</dbReference>
<dbReference type="Pfam" id="PF10103">
    <property type="entry name" value="Zincin_2"/>
    <property type="match status" value="1"/>
</dbReference>
<name>A0A3N6X6C0_9ACTN</name>
<dbReference type="InterPro" id="IPR022454">
    <property type="entry name" value="CHP03883_F420-assoc"/>
</dbReference>
<evidence type="ECO:0000313" key="2">
    <source>
        <dbReference type="Proteomes" id="UP000275225"/>
    </source>
</evidence>